<keyword evidence="1" id="KW-0812">Transmembrane</keyword>
<accession>A0A6C0HJ99</accession>
<protein>
    <submittedName>
        <fullName evidence="2">Uncharacterized protein</fullName>
    </submittedName>
</protein>
<feature type="transmembrane region" description="Helical" evidence="1">
    <location>
        <begin position="65"/>
        <end position="96"/>
    </location>
</feature>
<keyword evidence="1" id="KW-0472">Membrane</keyword>
<name>A0A6C0HJ99_9ZZZZ</name>
<dbReference type="AlphaFoldDB" id="A0A6C0HJ99"/>
<feature type="transmembrane region" description="Helical" evidence="1">
    <location>
        <begin position="29"/>
        <end position="45"/>
    </location>
</feature>
<keyword evidence="1" id="KW-1133">Transmembrane helix</keyword>
<evidence type="ECO:0000256" key="1">
    <source>
        <dbReference type="SAM" id="Phobius"/>
    </source>
</evidence>
<proteinExistence type="predicted"/>
<organism evidence="2">
    <name type="scientific">viral metagenome</name>
    <dbReference type="NCBI Taxonomy" id="1070528"/>
    <lineage>
        <taxon>unclassified sequences</taxon>
        <taxon>metagenomes</taxon>
        <taxon>organismal metagenomes</taxon>
    </lineage>
</organism>
<sequence length="169" mass="19007">MSLPVAMAPALAIMNPIDGVLHLFNSNPYFIGIMMLVLNLGGRFIGMEITKKQEEFLQHPWVRRLLIFTVLFVGTRSIQIAFWSTVVVVLILGYLFNENSALCLFGKGGAQGSTCSVKEEMTPEEKEILHRLQSKAQRFSSIRKESDTDDVLHTDIYAANMALLNRTMK</sequence>
<evidence type="ECO:0000313" key="2">
    <source>
        <dbReference type="EMBL" id="QHT80731.1"/>
    </source>
</evidence>
<dbReference type="EMBL" id="MN739974">
    <property type="protein sequence ID" value="QHT80731.1"/>
    <property type="molecule type" value="Genomic_DNA"/>
</dbReference>
<reference evidence="2" key="1">
    <citation type="journal article" date="2020" name="Nature">
        <title>Giant virus diversity and host interactions through global metagenomics.</title>
        <authorList>
            <person name="Schulz F."/>
            <person name="Roux S."/>
            <person name="Paez-Espino D."/>
            <person name="Jungbluth S."/>
            <person name="Walsh D.A."/>
            <person name="Denef V.J."/>
            <person name="McMahon K.D."/>
            <person name="Konstantinidis K.T."/>
            <person name="Eloe-Fadrosh E.A."/>
            <person name="Kyrpides N.C."/>
            <person name="Woyke T."/>
        </authorList>
    </citation>
    <scope>NUCLEOTIDE SEQUENCE</scope>
    <source>
        <strain evidence="2">GVMAG-M-3300023184-121</strain>
    </source>
</reference>